<evidence type="ECO:0000313" key="2">
    <source>
        <dbReference type="Proteomes" id="UP000494102"/>
    </source>
</evidence>
<dbReference type="AlphaFoldDB" id="A0A6J5K0W2"/>
<protein>
    <submittedName>
        <fullName evidence="1">Uncharacterized protein</fullName>
    </submittedName>
</protein>
<organism evidence="1 2">
    <name type="scientific">Paraburkholderia phenoliruptrix</name>
    <dbReference type="NCBI Taxonomy" id="252970"/>
    <lineage>
        <taxon>Bacteria</taxon>
        <taxon>Pseudomonadati</taxon>
        <taxon>Pseudomonadota</taxon>
        <taxon>Betaproteobacteria</taxon>
        <taxon>Burkholderiales</taxon>
        <taxon>Burkholderiaceae</taxon>
        <taxon>Paraburkholderia</taxon>
    </lineage>
</organism>
<dbReference type="EMBL" id="CADILN010000001">
    <property type="protein sequence ID" value="CAB4047347.1"/>
    <property type="molecule type" value="Genomic_DNA"/>
</dbReference>
<evidence type="ECO:0000313" key="1">
    <source>
        <dbReference type="EMBL" id="CAB4047347.1"/>
    </source>
</evidence>
<gene>
    <name evidence="1" type="ORF">LMG9964_00979</name>
</gene>
<proteinExistence type="predicted"/>
<name>A0A6J5K0W2_9BURK</name>
<sequence>MDDVMDDWGNVIRWIWNIGVRRLSIVAASYD</sequence>
<dbReference type="Proteomes" id="UP000494102">
    <property type="component" value="Unassembled WGS sequence"/>
</dbReference>
<accession>A0A6J5K0W2</accession>
<reference evidence="1 2" key="1">
    <citation type="submission" date="2020-04" db="EMBL/GenBank/DDBJ databases">
        <authorList>
            <person name="De Canck E."/>
        </authorList>
    </citation>
    <scope>NUCLEOTIDE SEQUENCE [LARGE SCALE GENOMIC DNA]</scope>
    <source>
        <strain evidence="1 2">LMG 9964</strain>
    </source>
</reference>